<comment type="caution">
    <text evidence="2">The sequence shown here is derived from an EMBL/GenBank/DDBJ whole genome shotgun (WGS) entry which is preliminary data.</text>
</comment>
<evidence type="ECO:0000313" key="3">
    <source>
        <dbReference type="Proteomes" id="UP001596145"/>
    </source>
</evidence>
<keyword evidence="1" id="KW-1133">Transmembrane helix</keyword>
<dbReference type="Proteomes" id="UP001596145">
    <property type="component" value="Unassembled WGS sequence"/>
</dbReference>
<keyword evidence="3" id="KW-1185">Reference proteome</keyword>
<keyword evidence="1" id="KW-0812">Transmembrane</keyword>
<gene>
    <name evidence="2" type="ORF">ACFPJA_16555</name>
</gene>
<protein>
    <submittedName>
        <fullName evidence="2">Uncharacterized protein</fullName>
    </submittedName>
</protein>
<reference evidence="2 3" key="1">
    <citation type="journal article" date="2019" name="Int. J. Syst. Evol. Microbiol.">
        <title>The Global Catalogue of Microorganisms (GCM) 10K type strain sequencing project: providing services to taxonomists for standard genome sequencing and annotation.</title>
        <authorList>
            <consortium name="The Broad Institute Genomics Platform"/>
            <consortium name="The Broad Institute Genome Sequencing Center for Infectious Disease"/>
            <person name="Wu L."/>
            <person name="Ma J."/>
        </authorList>
    </citation>
    <scope>NUCLEOTIDE SEQUENCE [LARGE SCALE GENOMIC DNA]</scope>
    <source>
        <strain evidence="2 3">CGMCC 1.16026</strain>
    </source>
</reference>
<dbReference type="RefSeq" id="WP_122104610.1">
    <property type="nucleotide sequence ID" value="NZ_JBHSKV010000024.1"/>
</dbReference>
<accession>A0ABD5QW30</accession>
<evidence type="ECO:0000256" key="1">
    <source>
        <dbReference type="SAM" id="Phobius"/>
    </source>
</evidence>
<feature type="transmembrane region" description="Helical" evidence="1">
    <location>
        <begin position="23"/>
        <end position="44"/>
    </location>
</feature>
<organism evidence="2 3">
    <name type="scientific">Halorubrum glutamatedens</name>
    <dbReference type="NCBI Taxonomy" id="2707018"/>
    <lineage>
        <taxon>Archaea</taxon>
        <taxon>Methanobacteriati</taxon>
        <taxon>Methanobacteriota</taxon>
        <taxon>Stenosarchaea group</taxon>
        <taxon>Halobacteria</taxon>
        <taxon>Halobacteriales</taxon>
        <taxon>Haloferacaceae</taxon>
        <taxon>Halorubrum</taxon>
    </lineage>
</organism>
<name>A0ABD5QW30_9EURY</name>
<sequence length="61" mass="6683">MCGRDDRPIGADARATIRSDDRVIVVFLLLLSMVVLAVLVYYSVTILEGLPDVLPDLVRPA</sequence>
<dbReference type="AlphaFoldDB" id="A0ABD5QW30"/>
<evidence type="ECO:0000313" key="2">
    <source>
        <dbReference type="EMBL" id="MFC5136322.1"/>
    </source>
</evidence>
<keyword evidence="1" id="KW-0472">Membrane</keyword>
<proteinExistence type="predicted"/>
<dbReference type="EMBL" id="JBHSKV010000024">
    <property type="protein sequence ID" value="MFC5136322.1"/>
    <property type="molecule type" value="Genomic_DNA"/>
</dbReference>